<name>A0ABV9NPT0_9GAMM</name>
<keyword evidence="2" id="KW-1185">Reference proteome</keyword>
<dbReference type="RefSeq" id="WP_377005138.1">
    <property type="nucleotide sequence ID" value="NZ_JBHSGG010000035.1"/>
</dbReference>
<proteinExistence type="predicted"/>
<dbReference type="Pfam" id="PF06041">
    <property type="entry name" value="DUF924"/>
    <property type="match status" value="1"/>
</dbReference>
<dbReference type="InterPro" id="IPR011990">
    <property type="entry name" value="TPR-like_helical_dom_sf"/>
</dbReference>
<evidence type="ECO:0000313" key="1">
    <source>
        <dbReference type="EMBL" id="MFC4729068.1"/>
    </source>
</evidence>
<dbReference type="Gene3D" id="1.25.40.10">
    <property type="entry name" value="Tetratricopeptide repeat domain"/>
    <property type="match status" value="1"/>
</dbReference>
<gene>
    <name evidence="1" type="ORF">ACFO3Q_12910</name>
</gene>
<dbReference type="Gene3D" id="1.20.58.320">
    <property type="entry name" value="TPR-like"/>
    <property type="match status" value="1"/>
</dbReference>
<comment type="caution">
    <text evidence="1">The sequence shown here is derived from an EMBL/GenBank/DDBJ whole genome shotgun (WGS) entry which is preliminary data.</text>
</comment>
<dbReference type="InterPro" id="IPR010323">
    <property type="entry name" value="DUF924"/>
</dbReference>
<accession>A0ABV9NPT0</accession>
<dbReference type="SUPFAM" id="SSF48452">
    <property type="entry name" value="TPR-like"/>
    <property type="match status" value="1"/>
</dbReference>
<dbReference type="EMBL" id="JBHSGG010000035">
    <property type="protein sequence ID" value="MFC4729068.1"/>
    <property type="molecule type" value="Genomic_DNA"/>
</dbReference>
<reference evidence="2" key="1">
    <citation type="journal article" date="2019" name="Int. J. Syst. Evol. Microbiol.">
        <title>The Global Catalogue of Microorganisms (GCM) 10K type strain sequencing project: providing services to taxonomists for standard genome sequencing and annotation.</title>
        <authorList>
            <consortium name="The Broad Institute Genomics Platform"/>
            <consortium name="The Broad Institute Genome Sequencing Center for Infectious Disease"/>
            <person name="Wu L."/>
            <person name="Ma J."/>
        </authorList>
    </citation>
    <scope>NUCLEOTIDE SEQUENCE [LARGE SCALE GENOMIC DNA]</scope>
    <source>
        <strain evidence="2">CGMCC 1.13574</strain>
    </source>
</reference>
<organism evidence="1 2">
    <name type="scientific">Coralloluteibacterium thermophilum</name>
    <dbReference type="NCBI Taxonomy" id="2707049"/>
    <lineage>
        <taxon>Bacteria</taxon>
        <taxon>Pseudomonadati</taxon>
        <taxon>Pseudomonadota</taxon>
        <taxon>Gammaproteobacteria</taxon>
        <taxon>Lysobacterales</taxon>
        <taxon>Lysobacteraceae</taxon>
        <taxon>Coralloluteibacterium</taxon>
    </lineage>
</organism>
<dbReference type="Proteomes" id="UP001595892">
    <property type="component" value="Unassembled WGS sequence"/>
</dbReference>
<evidence type="ECO:0000313" key="2">
    <source>
        <dbReference type="Proteomes" id="UP001595892"/>
    </source>
</evidence>
<sequence length="201" mass="22169">MNRPDAEAVLAFWFDRPLPADRPVPGEAIDRWFRADPALDAQIEARFGVLVTEALHGAHDDWCASADGWLALLIVLDQFPRNLYRGDARAFAGDPRAQAIALDGIARGSDRLLAPVRRAFAYLPLEHAEDVTLQERAVALFEALEAEAPPAQAEAFALFSDYARQHRDVIARFGRFPHRNAALGRRSSPAEQAWLDAGGGF</sequence>
<protein>
    <submittedName>
        <fullName evidence="1">DUF924 family protein</fullName>
    </submittedName>
</protein>